<sequence>MSTASTARRHSRSRAWLRVLVLLLALLVPGAHAQAHALPVAVGVSGEVAEHDVLDTALRPPARADRRNAVRTRPAPPPRPAPGAAPAPRSCAPPGQPYVPHILRTVVLRC</sequence>
<feature type="compositionally biased region" description="Pro residues" evidence="1">
    <location>
        <begin position="74"/>
        <end position="85"/>
    </location>
</feature>
<gene>
    <name evidence="3" type="ORF">AB5J55_20350</name>
</gene>
<evidence type="ECO:0000256" key="2">
    <source>
        <dbReference type="SAM" id="SignalP"/>
    </source>
</evidence>
<dbReference type="RefSeq" id="WP_369272056.1">
    <property type="nucleotide sequence ID" value="NZ_CP163432.1"/>
</dbReference>
<evidence type="ECO:0000256" key="1">
    <source>
        <dbReference type="SAM" id="MobiDB-lite"/>
    </source>
</evidence>
<protein>
    <submittedName>
        <fullName evidence="3">Uncharacterized protein</fullName>
    </submittedName>
</protein>
<reference evidence="3" key="1">
    <citation type="submission" date="2024-07" db="EMBL/GenBank/DDBJ databases">
        <authorList>
            <person name="Yu S.T."/>
        </authorList>
    </citation>
    <scope>NUCLEOTIDE SEQUENCE</scope>
    <source>
        <strain evidence="3">R11</strain>
    </source>
</reference>
<name>A0AB39N0F0_9ACTN</name>
<organism evidence="3">
    <name type="scientific">Streptomyces sp. R11</name>
    <dbReference type="NCBI Taxonomy" id="3238625"/>
    <lineage>
        <taxon>Bacteria</taxon>
        <taxon>Bacillati</taxon>
        <taxon>Actinomycetota</taxon>
        <taxon>Actinomycetes</taxon>
        <taxon>Kitasatosporales</taxon>
        <taxon>Streptomycetaceae</taxon>
        <taxon>Streptomyces</taxon>
    </lineage>
</organism>
<accession>A0AB39N0F0</accession>
<keyword evidence="2" id="KW-0732">Signal</keyword>
<feature type="chain" id="PRO_5044267319" evidence="2">
    <location>
        <begin position="34"/>
        <end position="110"/>
    </location>
</feature>
<feature type="region of interest" description="Disordered" evidence="1">
    <location>
        <begin position="58"/>
        <end position="98"/>
    </location>
</feature>
<feature type="signal peptide" evidence="2">
    <location>
        <begin position="1"/>
        <end position="33"/>
    </location>
</feature>
<dbReference type="AlphaFoldDB" id="A0AB39N0F0"/>
<proteinExistence type="predicted"/>
<evidence type="ECO:0000313" key="3">
    <source>
        <dbReference type="EMBL" id="XDQ11837.1"/>
    </source>
</evidence>
<dbReference type="EMBL" id="CP163432">
    <property type="protein sequence ID" value="XDQ11837.1"/>
    <property type="molecule type" value="Genomic_DNA"/>
</dbReference>